<gene>
    <name evidence="10" type="ORF">PECUL_23A041364</name>
</gene>
<dbReference type="Pfam" id="PF00644">
    <property type="entry name" value="PARP"/>
    <property type="match status" value="1"/>
</dbReference>
<feature type="domain" description="WWE" evidence="8">
    <location>
        <begin position="1"/>
        <end position="49"/>
    </location>
</feature>
<reference evidence="10" key="1">
    <citation type="submission" date="2022-03" db="EMBL/GenBank/DDBJ databases">
        <authorList>
            <person name="Alioto T."/>
            <person name="Alioto T."/>
            <person name="Gomez Garrido J."/>
        </authorList>
    </citation>
    <scope>NUCLEOTIDE SEQUENCE</scope>
</reference>
<protein>
    <recommendedName>
        <fullName evidence="7">Poly [ADP-ribose] polymerase</fullName>
        <shortName evidence="7">PARP</shortName>
        <ecNumber evidence="7">2.4.2.-</ecNumber>
    </recommendedName>
</protein>
<dbReference type="InterPro" id="IPR051712">
    <property type="entry name" value="ARTD-AVP"/>
</dbReference>
<evidence type="ECO:0000259" key="8">
    <source>
        <dbReference type="PROSITE" id="PS50918"/>
    </source>
</evidence>
<dbReference type="Gene3D" id="3.30.720.50">
    <property type="match status" value="1"/>
</dbReference>
<name>A0AAD1RSV0_PELCU</name>
<comment type="subcellular location">
    <subcellularLocation>
        <location evidence="1">Nucleus</location>
    </subcellularLocation>
</comment>
<dbReference type="SUPFAM" id="SSF117839">
    <property type="entry name" value="WWE domain"/>
    <property type="match status" value="1"/>
</dbReference>
<evidence type="ECO:0000259" key="9">
    <source>
        <dbReference type="PROSITE" id="PS51059"/>
    </source>
</evidence>
<evidence type="ECO:0000313" key="11">
    <source>
        <dbReference type="Proteomes" id="UP001295444"/>
    </source>
</evidence>
<organism evidence="10 11">
    <name type="scientific">Pelobates cultripes</name>
    <name type="common">Western spadefoot toad</name>
    <dbReference type="NCBI Taxonomy" id="61616"/>
    <lineage>
        <taxon>Eukaryota</taxon>
        <taxon>Metazoa</taxon>
        <taxon>Chordata</taxon>
        <taxon>Craniata</taxon>
        <taxon>Vertebrata</taxon>
        <taxon>Euteleostomi</taxon>
        <taxon>Amphibia</taxon>
        <taxon>Batrachia</taxon>
        <taxon>Anura</taxon>
        <taxon>Pelobatoidea</taxon>
        <taxon>Pelobatidae</taxon>
        <taxon>Pelobates</taxon>
    </lineage>
</organism>
<proteinExistence type="inferred from homology"/>
<dbReference type="InterPro" id="IPR012317">
    <property type="entry name" value="Poly(ADP-ribose)pol_cat_dom"/>
</dbReference>
<dbReference type="PANTHER" id="PTHR45740">
    <property type="entry name" value="POLY [ADP-RIBOSE] POLYMERASE"/>
    <property type="match status" value="1"/>
</dbReference>
<evidence type="ECO:0000256" key="1">
    <source>
        <dbReference type="ARBA" id="ARBA00004123"/>
    </source>
</evidence>
<dbReference type="EMBL" id="OW240914">
    <property type="protein sequence ID" value="CAH2276491.1"/>
    <property type="molecule type" value="Genomic_DNA"/>
</dbReference>
<dbReference type="PROSITE" id="PS51059">
    <property type="entry name" value="PARP_CATALYTIC"/>
    <property type="match status" value="1"/>
</dbReference>
<evidence type="ECO:0000256" key="7">
    <source>
        <dbReference type="RuleBase" id="RU362114"/>
    </source>
</evidence>
<accession>A0AAD1RSV0</accession>
<dbReference type="EC" id="2.4.2.-" evidence="7"/>
<dbReference type="InterPro" id="IPR004170">
    <property type="entry name" value="WWE_dom"/>
</dbReference>
<dbReference type="AlphaFoldDB" id="A0AAD1RSV0"/>
<dbReference type="CDD" id="cd01439">
    <property type="entry name" value="TCCD_inducible_PARP_like"/>
    <property type="match status" value="1"/>
</dbReference>
<dbReference type="Pfam" id="PF02825">
    <property type="entry name" value="WWE"/>
    <property type="match status" value="1"/>
</dbReference>
<evidence type="ECO:0000256" key="3">
    <source>
        <dbReference type="ARBA" id="ARBA00022679"/>
    </source>
</evidence>
<evidence type="ECO:0000313" key="10">
    <source>
        <dbReference type="EMBL" id="CAH2276491.1"/>
    </source>
</evidence>
<evidence type="ECO:0000256" key="4">
    <source>
        <dbReference type="ARBA" id="ARBA00023027"/>
    </source>
</evidence>
<dbReference type="PROSITE" id="PS50918">
    <property type="entry name" value="WWE"/>
    <property type="match status" value="1"/>
</dbReference>
<evidence type="ECO:0000256" key="2">
    <source>
        <dbReference type="ARBA" id="ARBA00022676"/>
    </source>
</evidence>
<dbReference type="GO" id="GO:0003950">
    <property type="term" value="F:NAD+ poly-ADP-ribosyltransferase activity"/>
    <property type="evidence" value="ECO:0007669"/>
    <property type="project" value="UniProtKB-UniRule"/>
</dbReference>
<dbReference type="PANTHER" id="PTHR45740:SF20">
    <property type="entry name" value="POLY [ADP-RIBOSE] POLYMERASE"/>
    <property type="match status" value="1"/>
</dbReference>
<keyword evidence="2 7" id="KW-0328">Glycosyltransferase</keyword>
<dbReference type="SUPFAM" id="SSF56399">
    <property type="entry name" value="ADP-ribosylation"/>
    <property type="match status" value="1"/>
</dbReference>
<keyword evidence="3 7" id="KW-0808">Transferase</keyword>
<comment type="similarity">
    <text evidence="6">Belongs to the ARTD/PARP family.</text>
</comment>
<dbReference type="GO" id="GO:1990404">
    <property type="term" value="F:NAD+-protein mono-ADP-ribosyltransferase activity"/>
    <property type="evidence" value="ECO:0007669"/>
    <property type="project" value="TreeGrafter"/>
</dbReference>
<evidence type="ECO:0000256" key="6">
    <source>
        <dbReference type="ARBA" id="ARBA00024347"/>
    </source>
</evidence>
<dbReference type="FunFam" id="3.90.228.10:FF:000008">
    <property type="entry name" value="Poly [ADP-ribose] polymerase"/>
    <property type="match status" value="1"/>
</dbReference>
<keyword evidence="11" id="KW-1185">Reference proteome</keyword>
<dbReference type="Gene3D" id="3.90.228.10">
    <property type="match status" value="1"/>
</dbReference>
<dbReference type="Proteomes" id="UP001295444">
    <property type="component" value="Chromosome 03"/>
</dbReference>
<sequence>MTSADLEKNYVSDPSATISFHAGQQQYEIDFKLMTQRNMVYRTQREVRRRPKFLSIDDVTKLKGSTKSSSSNTIQNSPLRTAEYPEHWYKASMPEIGHEIVNVPLMSPEASQIQSMFTKTLSGFVVKKIGRIQNPSLWKLYQWKKGQMKKANNGAEVDEKRLFRGTDNTYITHICHENFDWRTCGTHGTLYGQGSYFSRDASYSHNYSPKNSDGKRTMFVARVLIGDYITGNVNLRRPPSKSGSMTYFYDSCVDNIYQPTIYVVFEKQQIYPEYLIEYEEEEKKSCCIS</sequence>
<keyword evidence="5" id="KW-0539">Nucleus</keyword>
<dbReference type="GO" id="GO:0005634">
    <property type="term" value="C:nucleus"/>
    <property type="evidence" value="ECO:0007669"/>
    <property type="project" value="UniProtKB-SubCell"/>
</dbReference>
<evidence type="ECO:0000256" key="5">
    <source>
        <dbReference type="ARBA" id="ARBA00023242"/>
    </source>
</evidence>
<dbReference type="InterPro" id="IPR037197">
    <property type="entry name" value="WWE_dom_sf"/>
</dbReference>
<feature type="domain" description="PARP catalytic" evidence="9">
    <location>
        <begin position="84"/>
        <end position="289"/>
    </location>
</feature>
<keyword evidence="4 7" id="KW-0520">NAD</keyword>